<keyword evidence="5" id="KW-1185">Reference proteome</keyword>
<evidence type="ECO:0000256" key="2">
    <source>
        <dbReference type="PIRSR" id="PIRSR029681-1"/>
    </source>
</evidence>
<dbReference type="EMBL" id="JABSOD010000018">
    <property type="protein sequence ID" value="NRQ43839.1"/>
    <property type="molecule type" value="Genomic_DNA"/>
</dbReference>
<comment type="subunit">
    <text evidence="1">Homodimer.</text>
</comment>
<evidence type="ECO:0000313" key="4">
    <source>
        <dbReference type="EMBL" id="NRQ43839.1"/>
    </source>
</evidence>
<feature type="active site" description="Charge relay system" evidence="2">
    <location>
        <position position="169"/>
    </location>
</feature>
<dbReference type="AlphaFoldDB" id="A0A7Y5ATN9"/>
<dbReference type="GO" id="GO:0050528">
    <property type="term" value="F:acyloxyacyl hydrolase activity"/>
    <property type="evidence" value="ECO:0007669"/>
    <property type="project" value="UniProtKB-EC"/>
</dbReference>
<feature type="active site" description="Charge relay system" evidence="2">
    <location>
        <position position="181"/>
    </location>
</feature>
<comment type="catalytic activity">
    <reaction evidence="1">
        <text>a 3-(acyloxy)acyl derivative of bacterial toxin + H2O = a 3-hydroxyacyl derivative of bacterial toxin + a fatty acid + H(+)</text>
        <dbReference type="Rhea" id="RHEA:12032"/>
        <dbReference type="ChEBI" id="CHEBI:15377"/>
        <dbReference type="ChEBI" id="CHEBI:15378"/>
        <dbReference type="ChEBI" id="CHEBI:28868"/>
        <dbReference type="ChEBI" id="CHEBI:136853"/>
        <dbReference type="ChEBI" id="CHEBI:140675"/>
        <dbReference type="EC" id="3.1.1.77"/>
    </reaction>
</comment>
<sequence>MEQVKWGEDMQRWVIAFVLLAGIMSPVHADIRAEHISQLSVEYLQGEGDVSGVRLAYRPLEFHFTTLPLLGDANMYLEASTNFWQYGKPSKYQTNVALALSPVLKKQFANWYGKPVFWEFGIGVSMLTKREFAGKDLGSHFQFEDRLGLLIELDPQNKKMLAIRYMHYSNAGLSSRNPGMDFLNIAYSWRF</sequence>
<keyword evidence="1" id="KW-0998">Cell outer membrane</keyword>
<accession>A0A7Y5ATN9</accession>
<dbReference type="PIRSF" id="PIRSF029681">
    <property type="entry name" value="PagL"/>
    <property type="match status" value="1"/>
</dbReference>
<gene>
    <name evidence="4" type="ORF">HRH59_14925</name>
</gene>
<dbReference type="GO" id="GO:0009279">
    <property type="term" value="C:cell outer membrane"/>
    <property type="evidence" value="ECO:0007669"/>
    <property type="project" value="UniProtKB-SubCell"/>
</dbReference>
<comment type="similarity">
    <text evidence="1">Belongs to the PagL family.</text>
</comment>
<comment type="caution">
    <text evidence="4">The sequence shown here is derived from an EMBL/GenBank/DDBJ whole genome shotgun (WGS) entry which is preliminary data.</text>
</comment>
<comment type="function">
    <text evidence="1">Has lipid A 3-O-deacylase activity. Hydrolyzes the ester bond at the 3 position of lipid A, a bioactive component of lipopolysaccharide (LPS), thereby releasing the primary fatty acyl moiety.</text>
</comment>
<dbReference type="Pfam" id="PF09411">
    <property type="entry name" value="PagL"/>
    <property type="match status" value="1"/>
</dbReference>
<dbReference type="Gene3D" id="2.40.160.20">
    <property type="match status" value="1"/>
</dbReference>
<proteinExistence type="inferred from homology"/>
<keyword evidence="1" id="KW-0472">Membrane</keyword>
<evidence type="ECO:0000256" key="3">
    <source>
        <dbReference type="PIRSR" id="PIRSR029681-2"/>
    </source>
</evidence>
<dbReference type="EC" id="3.1.1.77" evidence="1"/>
<feature type="active site" description="Charge relay system" evidence="2">
    <location>
        <position position="167"/>
    </location>
</feature>
<name>A0A7Y5ATN9_9GAMM</name>
<dbReference type="InterPro" id="IPR018550">
    <property type="entry name" value="Lipid-A_deacylase-rel"/>
</dbReference>
<keyword evidence="1 4" id="KW-0378">Hydrolase</keyword>
<protein>
    <recommendedName>
        <fullName evidence="1">Lipid A deacylase</fullName>
        <ecNumber evidence="1">3.1.1.77</ecNumber>
    </recommendedName>
    <alternativeName>
        <fullName evidence="1">LPS 3-O-deacylase</fullName>
    </alternativeName>
    <alternativeName>
        <fullName evidence="1">Outer membrane enzyme</fullName>
    </alternativeName>
</protein>
<evidence type="ECO:0000313" key="5">
    <source>
        <dbReference type="Proteomes" id="UP000523161"/>
    </source>
</evidence>
<comment type="subcellular location">
    <subcellularLocation>
        <location evidence="1">Cell outer membrane</location>
        <topology evidence="1">Multi-pass membrane protein</topology>
    </subcellularLocation>
</comment>
<organism evidence="4 5">
    <name type="scientific">Rheinheimera lutimaris</name>
    <dbReference type="NCBI Taxonomy" id="2740584"/>
    <lineage>
        <taxon>Bacteria</taxon>
        <taxon>Pseudomonadati</taxon>
        <taxon>Pseudomonadota</taxon>
        <taxon>Gammaproteobacteria</taxon>
        <taxon>Chromatiales</taxon>
        <taxon>Chromatiaceae</taxon>
        <taxon>Rheinheimera</taxon>
    </lineage>
</organism>
<evidence type="ECO:0000256" key="1">
    <source>
        <dbReference type="PIRNR" id="PIRNR029681"/>
    </source>
</evidence>
<dbReference type="Proteomes" id="UP000523161">
    <property type="component" value="Unassembled WGS sequence"/>
</dbReference>
<feature type="site" description="Critical for activity" evidence="3">
    <location>
        <position position="170"/>
    </location>
</feature>
<reference evidence="4 5" key="1">
    <citation type="submission" date="2020-06" db="EMBL/GenBank/DDBJ databases">
        <title>Rheinheimera sp. nov., a marine bacterium isolated from coastal.</title>
        <authorList>
            <person name="Yu Q."/>
            <person name="Qi Y."/>
            <person name="Pu J."/>
        </authorList>
    </citation>
    <scope>NUCLEOTIDE SEQUENCE [LARGE SCALE GENOMIC DNA]</scope>
    <source>
        <strain evidence="4 5">YQF-2</strain>
    </source>
</reference>